<dbReference type="EMBL" id="CP069034">
    <property type="protein sequence ID" value="QRD01326.1"/>
    <property type="molecule type" value="Genomic_DNA"/>
</dbReference>
<accession>A0A7U2I2W8</accession>
<sequence>MLRLATLAVNSKGMSYIGIHYDDIASSDSKGQSAFCNQDATSEASRLGPHLIRFME</sequence>
<gene>
    <name evidence="1" type="ORF">JI435_439270</name>
</gene>
<evidence type="ECO:0000313" key="2">
    <source>
        <dbReference type="Proteomes" id="UP000663193"/>
    </source>
</evidence>
<dbReference type="AlphaFoldDB" id="A0A7U2I2W8"/>
<organism evidence="1 2">
    <name type="scientific">Phaeosphaeria nodorum (strain SN15 / ATCC MYA-4574 / FGSC 10173)</name>
    <name type="common">Glume blotch fungus</name>
    <name type="synonym">Parastagonospora nodorum</name>
    <dbReference type="NCBI Taxonomy" id="321614"/>
    <lineage>
        <taxon>Eukaryota</taxon>
        <taxon>Fungi</taxon>
        <taxon>Dikarya</taxon>
        <taxon>Ascomycota</taxon>
        <taxon>Pezizomycotina</taxon>
        <taxon>Dothideomycetes</taxon>
        <taxon>Pleosporomycetidae</taxon>
        <taxon>Pleosporales</taxon>
        <taxon>Pleosporineae</taxon>
        <taxon>Phaeosphaeriaceae</taxon>
        <taxon>Parastagonospora</taxon>
    </lineage>
</organism>
<keyword evidence="2" id="KW-1185">Reference proteome</keyword>
<protein>
    <submittedName>
        <fullName evidence="1">Uncharacterized protein</fullName>
    </submittedName>
</protein>
<proteinExistence type="predicted"/>
<name>A0A7U2I2W8_PHANO</name>
<evidence type="ECO:0000313" key="1">
    <source>
        <dbReference type="EMBL" id="QRD01326.1"/>
    </source>
</evidence>
<dbReference type="Proteomes" id="UP000663193">
    <property type="component" value="Chromosome 12"/>
</dbReference>
<reference evidence="2" key="1">
    <citation type="journal article" date="2021" name="BMC Genomics">
        <title>Chromosome-level genome assembly and manually-curated proteome of model necrotroph Parastagonospora nodorum Sn15 reveals a genome-wide trove of candidate effector homologs, and redundancy of virulence-related functions within an accessory chromosome.</title>
        <authorList>
            <person name="Bertazzoni S."/>
            <person name="Jones D.A.B."/>
            <person name="Phan H.T."/>
            <person name="Tan K.-C."/>
            <person name="Hane J.K."/>
        </authorList>
    </citation>
    <scope>NUCLEOTIDE SEQUENCE [LARGE SCALE GENOMIC DNA]</scope>
    <source>
        <strain evidence="2">SN15 / ATCC MYA-4574 / FGSC 10173)</strain>
    </source>
</reference>
<dbReference type="VEuPathDB" id="FungiDB:JI435_439270"/>